<protein>
    <submittedName>
        <fullName evidence="1">Uncharacterized protein</fullName>
    </submittedName>
</protein>
<name>A0ACB0MGF5_TRIPR</name>
<comment type="caution">
    <text evidence="1">The sequence shown here is derived from an EMBL/GenBank/DDBJ whole genome shotgun (WGS) entry which is preliminary data.</text>
</comment>
<dbReference type="EMBL" id="CASHSV030000823">
    <property type="protein sequence ID" value="CAJ2679712.1"/>
    <property type="molecule type" value="Genomic_DNA"/>
</dbReference>
<evidence type="ECO:0000313" key="2">
    <source>
        <dbReference type="Proteomes" id="UP001177021"/>
    </source>
</evidence>
<evidence type="ECO:0000313" key="1">
    <source>
        <dbReference type="EMBL" id="CAJ2679712.1"/>
    </source>
</evidence>
<reference evidence="1" key="1">
    <citation type="submission" date="2023-10" db="EMBL/GenBank/DDBJ databases">
        <authorList>
            <person name="Rodriguez Cubillos JULIANA M."/>
            <person name="De Vega J."/>
        </authorList>
    </citation>
    <scope>NUCLEOTIDE SEQUENCE</scope>
</reference>
<sequence>MNGIWALSQPAPVNDDQLSAPVEASSEDVASLSLGDDALALSQPAPVNDDQLSAPVEAALVLPQPAPVNDETPYVRLQRQRRPPKRLVEEGEGGEGGRGGGGGGGGRGGRGGRRGRLPCVVWSRSLQRALGAKNKLVFIDGLIPVPELLDLNHSAWERCNYLVHSWIFNSVTAPIAQTIVFLENAIDAWHDLKERFAKADRIRVSHLRSAINNLKQGLNSVLDYFTELRGLWEEVNS</sequence>
<gene>
    <name evidence="1" type="ORF">MILVUS5_LOCUS41750</name>
</gene>
<proteinExistence type="predicted"/>
<keyword evidence="2" id="KW-1185">Reference proteome</keyword>
<dbReference type="Proteomes" id="UP001177021">
    <property type="component" value="Unassembled WGS sequence"/>
</dbReference>
<accession>A0ACB0MGF5</accession>
<organism evidence="1 2">
    <name type="scientific">Trifolium pratense</name>
    <name type="common">Red clover</name>
    <dbReference type="NCBI Taxonomy" id="57577"/>
    <lineage>
        <taxon>Eukaryota</taxon>
        <taxon>Viridiplantae</taxon>
        <taxon>Streptophyta</taxon>
        <taxon>Embryophyta</taxon>
        <taxon>Tracheophyta</taxon>
        <taxon>Spermatophyta</taxon>
        <taxon>Magnoliopsida</taxon>
        <taxon>eudicotyledons</taxon>
        <taxon>Gunneridae</taxon>
        <taxon>Pentapetalae</taxon>
        <taxon>rosids</taxon>
        <taxon>fabids</taxon>
        <taxon>Fabales</taxon>
        <taxon>Fabaceae</taxon>
        <taxon>Papilionoideae</taxon>
        <taxon>50 kb inversion clade</taxon>
        <taxon>NPAAA clade</taxon>
        <taxon>Hologalegina</taxon>
        <taxon>IRL clade</taxon>
        <taxon>Trifolieae</taxon>
        <taxon>Trifolium</taxon>
    </lineage>
</organism>